<dbReference type="SUPFAM" id="SSF53137">
    <property type="entry name" value="Translational machinery components"/>
    <property type="match status" value="1"/>
</dbReference>
<comment type="caution">
    <text evidence="4">The sequence shown here is derived from an EMBL/GenBank/DDBJ whole genome shotgun (WGS) entry which is preliminary data.</text>
</comment>
<dbReference type="InterPro" id="IPR057268">
    <property type="entry name" value="Ribosomal_L18"/>
</dbReference>
<dbReference type="Pfam" id="PF00861">
    <property type="entry name" value="Ribosomal_L18p"/>
    <property type="match status" value="1"/>
</dbReference>
<dbReference type="Gene3D" id="3.30.420.100">
    <property type="match status" value="1"/>
</dbReference>
<evidence type="ECO:0000313" key="4">
    <source>
        <dbReference type="EMBL" id="OGC93037.1"/>
    </source>
</evidence>
<dbReference type="GO" id="GO:0006412">
    <property type="term" value="P:translation"/>
    <property type="evidence" value="ECO:0007669"/>
    <property type="project" value="InterPro"/>
</dbReference>
<evidence type="ECO:0000256" key="3">
    <source>
        <dbReference type="ARBA" id="ARBA00023274"/>
    </source>
</evidence>
<gene>
    <name evidence="4" type="ORF">A2876_00620</name>
</gene>
<accession>A0A1F4YGF8</accession>
<dbReference type="GO" id="GO:1990904">
    <property type="term" value="C:ribonucleoprotein complex"/>
    <property type="evidence" value="ECO:0007669"/>
    <property type="project" value="UniProtKB-KW"/>
</dbReference>
<sequence>MERLRLVARKSNKYIYAQLVDLTGKTLSGVKARDGESAGTAIAKKAREANIKQVAFDRGSYKYHGQIKKLAEAARKGGLDF</sequence>
<dbReference type="GO" id="GO:0005840">
    <property type="term" value="C:ribosome"/>
    <property type="evidence" value="ECO:0007669"/>
    <property type="project" value="UniProtKB-KW"/>
</dbReference>
<dbReference type="EMBL" id="MEXH01000002">
    <property type="protein sequence ID" value="OGC93037.1"/>
    <property type="molecule type" value="Genomic_DNA"/>
</dbReference>
<evidence type="ECO:0000256" key="1">
    <source>
        <dbReference type="ARBA" id="ARBA00007116"/>
    </source>
</evidence>
<reference evidence="4 5" key="1">
    <citation type="journal article" date="2016" name="Nat. Commun.">
        <title>Thousands of microbial genomes shed light on interconnected biogeochemical processes in an aquifer system.</title>
        <authorList>
            <person name="Anantharaman K."/>
            <person name="Brown C.T."/>
            <person name="Hug L.A."/>
            <person name="Sharon I."/>
            <person name="Castelle C.J."/>
            <person name="Probst A.J."/>
            <person name="Thomas B.C."/>
            <person name="Singh A."/>
            <person name="Wilkins M.J."/>
            <person name="Karaoz U."/>
            <person name="Brodie E.L."/>
            <person name="Williams K.H."/>
            <person name="Hubbard S.S."/>
            <person name="Banfield J.F."/>
        </authorList>
    </citation>
    <scope>NUCLEOTIDE SEQUENCE [LARGE SCALE GENOMIC DNA]</scope>
</reference>
<comment type="similarity">
    <text evidence="1">Belongs to the universal ribosomal protein uL18 family.</text>
</comment>
<keyword evidence="3" id="KW-0687">Ribonucleoprotein</keyword>
<dbReference type="Proteomes" id="UP000178176">
    <property type="component" value="Unassembled WGS sequence"/>
</dbReference>
<dbReference type="AlphaFoldDB" id="A0A1F4YGF8"/>
<organism evidence="4 5">
    <name type="scientific">Candidatus Amesbacteria bacterium RIFCSPHIGHO2_01_FULL_48_32b</name>
    <dbReference type="NCBI Taxonomy" id="1797253"/>
    <lineage>
        <taxon>Bacteria</taxon>
        <taxon>Candidatus Amesiibacteriota</taxon>
    </lineage>
</organism>
<dbReference type="CDD" id="cd00432">
    <property type="entry name" value="Ribosomal_L18_L5e"/>
    <property type="match status" value="1"/>
</dbReference>
<protein>
    <recommendedName>
        <fullName evidence="6">50S ribosomal protein L18</fullName>
    </recommendedName>
</protein>
<proteinExistence type="inferred from homology"/>
<name>A0A1F4YGF8_9BACT</name>
<evidence type="ECO:0008006" key="6">
    <source>
        <dbReference type="Google" id="ProtNLM"/>
    </source>
</evidence>
<evidence type="ECO:0000313" key="5">
    <source>
        <dbReference type="Proteomes" id="UP000178176"/>
    </source>
</evidence>
<dbReference type="InterPro" id="IPR005484">
    <property type="entry name" value="Ribosomal_uL18_bac/plant/anim"/>
</dbReference>
<dbReference type="GO" id="GO:0003735">
    <property type="term" value="F:structural constituent of ribosome"/>
    <property type="evidence" value="ECO:0007669"/>
    <property type="project" value="InterPro"/>
</dbReference>
<keyword evidence="2" id="KW-0689">Ribosomal protein</keyword>
<evidence type="ECO:0000256" key="2">
    <source>
        <dbReference type="ARBA" id="ARBA00022980"/>
    </source>
</evidence>